<evidence type="ECO:0000256" key="8">
    <source>
        <dbReference type="ARBA" id="ARBA00022729"/>
    </source>
</evidence>
<dbReference type="PROSITE" id="PS51034">
    <property type="entry name" value="ZP_2"/>
    <property type="match status" value="1"/>
</dbReference>
<dbReference type="InterPro" id="IPR000001">
    <property type="entry name" value="Kringle"/>
</dbReference>
<evidence type="ECO:0000259" key="17">
    <source>
        <dbReference type="PROSITE" id="PS51484"/>
    </source>
</evidence>
<dbReference type="SMART" id="SM00710">
    <property type="entry name" value="PbH1"/>
    <property type="match status" value="9"/>
</dbReference>
<dbReference type="InterPro" id="IPR038178">
    <property type="entry name" value="Kringle_sf"/>
</dbReference>
<accession>A0ABN7SE66</accession>
<dbReference type="EMBL" id="OU015569">
    <property type="protein sequence ID" value="CAG5098649.1"/>
    <property type="molecule type" value="Genomic_DNA"/>
</dbReference>
<dbReference type="PROSITE" id="PS51484">
    <property type="entry name" value="G8"/>
    <property type="match status" value="1"/>
</dbReference>
<evidence type="ECO:0000256" key="9">
    <source>
        <dbReference type="ARBA" id="ARBA00022989"/>
    </source>
</evidence>
<dbReference type="InterPro" id="IPR001507">
    <property type="entry name" value="ZP_dom"/>
</dbReference>
<dbReference type="InterPro" id="IPR052387">
    <property type="entry name" value="Fibrocystin"/>
</dbReference>
<evidence type="ECO:0000256" key="2">
    <source>
        <dbReference type="ARBA" id="ARBA00004236"/>
    </source>
</evidence>
<gene>
    <name evidence="18" type="ORF">OKIOD_LOCUS7415</name>
</gene>
<evidence type="ECO:0000256" key="13">
    <source>
        <dbReference type="PROSITE-ProRule" id="PRU00121"/>
    </source>
</evidence>
<reference evidence="18 19" key="1">
    <citation type="submission" date="2021-04" db="EMBL/GenBank/DDBJ databases">
        <authorList>
            <person name="Bliznina A."/>
        </authorList>
    </citation>
    <scope>NUCLEOTIDE SEQUENCE [LARGE SCALE GENOMIC DNA]</scope>
</reference>
<proteinExistence type="predicted"/>
<evidence type="ECO:0000256" key="14">
    <source>
        <dbReference type="SAM" id="MobiDB-lite"/>
    </source>
</evidence>
<evidence type="ECO:0000256" key="6">
    <source>
        <dbReference type="ARBA" id="ARBA00022525"/>
    </source>
</evidence>
<evidence type="ECO:0000313" key="19">
    <source>
        <dbReference type="Proteomes" id="UP001158576"/>
    </source>
</evidence>
<dbReference type="PROSITE" id="PS50070">
    <property type="entry name" value="KRINGLE_2"/>
    <property type="match status" value="2"/>
</dbReference>
<feature type="region of interest" description="Disordered" evidence="14">
    <location>
        <begin position="156"/>
        <end position="179"/>
    </location>
</feature>
<dbReference type="Gene3D" id="2.40.20.10">
    <property type="entry name" value="Plasminogen Kringle 4"/>
    <property type="match status" value="1"/>
</dbReference>
<dbReference type="Gene3D" id="2.60.40.10">
    <property type="entry name" value="Immunoglobulins"/>
    <property type="match status" value="6"/>
</dbReference>
<dbReference type="InterPro" id="IPR042235">
    <property type="entry name" value="ZP-C_dom"/>
</dbReference>
<dbReference type="InterPro" id="IPR019316">
    <property type="entry name" value="G8_domain"/>
</dbReference>
<evidence type="ECO:0000256" key="1">
    <source>
        <dbReference type="ARBA" id="ARBA00004167"/>
    </source>
</evidence>
<dbReference type="InterPro" id="IPR013783">
    <property type="entry name" value="Ig-like_fold"/>
</dbReference>
<keyword evidence="5" id="KW-1003">Cell membrane</keyword>
<dbReference type="Pfam" id="PF24606">
    <property type="entry name" value="CEMIP_beta-hel"/>
    <property type="match status" value="1"/>
</dbReference>
<dbReference type="Gene3D" id="2.60.40.3210">
    <property type="entry name" value="Zona pellucida, ZP-N domain"/>
    <property type="match status" value="1"/>
</dbReference>
<dbReference type="Pfam" id="PF10162">
    <property type="entry name" value="G8"/>
    <property type="match status" value="2"/>
</dbReference>
<keyword evidence="6" id="KW-0964">Secreted</keyword>
<keyword evidence="9" id="KW-1133">Transmembrane helix</keyword>
<evidence type="ECO:0000256" key="5">
    <source>
        <dbReference type="ARBA" id="ARBA00022475"/>
    </source>
</evidence>
<dbReference type="SUPFAM" id="SSF51126">
    <property type="entry name" value="Pectin lyase-like"/>
    <property type="match status" value="2"/>
</dbReference>
<dbReference type="InterPro" id="IPR011050">
    <property type="entry name" value="Pectin_lyase_fold/virulence"/>
</dbReference>
<dbReference type="Pfam" id="PF23344">
    <property type="entry name" value="ZP-N"/>
    <property type="match status" value="1"/>
</dbReference>
<dbReference type="CDD" id="cd00102">
    <property type="entry name" value="IPT"/>
    <property type="match status" value="3"/>
</dbReference>
<keyword evidence="7 13" id="KW-0420">Kringle</keyword>
<feature type="domain" description="ZP" evidence="16">
    <location>
        <begin position="5371"/>
        <end position="5642"/>
    </location>
</feature>
<dbReference type="SMART" id="SM00130">
    <property type="entry name" value="KR"/>
    <property type="match status" value="1"/>
</dbReference>
<dbReference type="InterPro" id="IPR006626">
    <property type="entry name" value="PbH1"/>
</dbReference>
<dbReference type="InterPro" id="IPR055355">
    <property type="entry name" value="ZP-C"/>
</dbReference>
<dbReference type="InterPro" id="IPR055356">
    <property type="entry name" value="ZP-N"/>
</dbReference>
<keyword evidence="10 13" id="KW-1015">Disulfide bond</keyword>
<feature type="domain" description="G8" evidence="17">
    <location>
        <begin position="3081"/>
        <end position="3206"/>
    </location>
</feature>
<evidence type="ECO:0000259" key="16">
    <source>
        <dbReference type="PROSITE" id="PS51034"/>
    </source>
</evidence>
<evidence type="ECO:0000256" key="11">
    <source>
        <dbReference type="ARBA" id="ARBA00023180"/>
    </source>
</evidence>
<evidence type="ECO:0000256" key="3">
    <source>
        <dbReference type="ARBA" id="ARBA00004316"/>
    </source>
</evidence>
<evidence type="ECO:0000256" key="10">
    <source>
        <dbReference type="ARBA" id="ARBA00023157"/>
    </source>
</evidence>
<dbReference type="InterPro" id="IPR055401">
    <property type="entry name" value="CEMIP_beta-hel_dom"/>
</dbReference>
<dbReference type="Pfam" id="PF00100">
    <property type="entry name" value="Zona_pellucida"/>
    <property type="match status" value="1"/>
</dbReference>
<dbReference type="CDD" id="cd00603">
    <property type="entry name" value="IPT_PCSR"/>
    <property type="match status" value="4"/>
</dbReference>
<evidence type="ECO:0000256" key="7">
    <source>
        <dbReference type="ARBA" id="ARBA00022572"/>
    </source>
</evidence>
<dbReference type="Gene3D" id="2.60.40.4100">
    <property type="entry name" value="Zona pellucida, ZP-C domain"/>
    <property type="match status" value="1"/>
</dbReference>
<feature type="domain" description="Kringle" evidence="15">
    <location>
        <begin position="2555"/>
        <end position="2630"/>
    </location>
</feature>
<dbReference type="PANTHER" id="PTHR46769:SF2">
    <property type="entry name" value="FIBROCYSTIN-L ISOFORM 2 PRECURSOR-RELATED"/>
    <property type="match status" value="1"/>
</dbReference>
<dbReference type="SMART" id="SM00429">
    <property type="entry name" value="IPT"/>
    <property type="match status" value="6"/>
</dbReference>
<dbReference type="InterPro" id="IPR013806">
    <property type="entry name" value="Kringle-like"/>
</dbReference>
<protein>
    <submittedName>
        <fullName evidence="18">Oidioi.mRNA.OKI2018_I69.XSR.g15857.t1.cds</fullName>
    </submittedName>
</protein>
<name>A0ABN7SE66_OIKDI</name>
<keyword evidence="8" id="KW-0732">Signal</keyword>
<dbReference type="InterPro" id="IPR014756">
    <property type="entry name" value="Ig_E-set"/>
</dbReference>
<comment type="caution">
    <text evidence="13">Lacks conserved residue(s) required for the propagation of feature annotation.</text>
</comment>
<evidence type="ECO:0000313" key="18">
    <source>
        <dbReference type="EMBL" id="CAG5098649.1"/>
    </source>
</evidence>
<evidence type="ECO:0000259" key="15">
    <source>
        <dbReference type="PROSITE" id="PS50070"/>
    </source>
</evidence>
<comment type="subcellular location">
    <subcellularLocation>
        <location evidence="2">Cell membrane</location>
    </subcellularLocation>
    <subcellularLocation>
        <location evidence="3">Cell projection</location>
    </subcellularLocation>
    <subcellularLocation>
        <location evidence="1">Membrane</location>
        <topology evidence="1">Single-pass membrane protein</topology>
    </subcellularLocation>
    <subcellularLocation>
        <location evidence="4">Secreted</location>
    </subcellularLocation>
</comment>
<feature type="domain" description="Kringle" evidence="15">
    <location>
        <begin position="708"/>
        <end position="764"/>
    </location>
</feature>
<dbReference type="InterPro" id="IPR025155">
    <property type="entry name" value="WxxW_domain"/>
</dbReference>
<dbReference type="SUPFAM" id="SSF81296">
    <property type="entry name" value="E set domains"/>
    <property type="match status" value="6"/>
</dbReference>
<evidence type="ECO:0000256" key="4">
    <source>
        <dbReference type="ARBA" id="ARBA00004613"/>
    </source>
</evidence>
<dbReference type="Pfam" id="PF13330">
    <property type="entry name" value="Mucin2_WxxW"/>
    <property type="match status" value="1"/>
</dbReference>
<keyword evidence="19" id="KW-1185">Reference proteome</keyword>
<keyword evidence="12" id="KW-0966">Cell projection</keyword>
<dbReference type="PANTHER" id="PTHR46769">
    <property type="entry name" value="POLYCYSTIC KIDNEY AND HEPATIC DISEASE 1 (AUTOSOMAL RECESSIVE)-LIKE 1"/>
    <property type="match status" value="1"/>
</dbReference>
<sequence>MRSVLLGLITQLRASPTDDFFFFSQAAPGEKFCFTPPTDDEFAIYNLKNIENDDVVALMDCQVVYNQFMGDSLEPAPLSAANNLPKAVECSVPDSAEVGDIFSLSWSEEDGEGFSHDTIEVVDREGILQLPSEEGISCWRRKSIRKQERIRALAAGRSNGGRARRGANPSIDSLVPRQASPNGGTIITIVGQNLKSKMIDIGGVQSESEDQGETFEIWFGRDWHDGKGETKIPCRIDRMLGLHLENMSGVDTVSCVVDKIQRPGHYWIRMIIDNNDKIIYGTHVYFAESAAPSISLMYPSASSPAKPSDAYDYEGVYWTSWYDVDTDEDGVQDESINKHWESNAMEMQYCINPLGIEAINKRTGLPFVNSANENADGNAIATYFNTLQGFKCEDASQTVDSITCPDVKIRYKCLPGLREFKGRIYTDVHGRSDHPEFHINRIMETPKIVNENDGFKATAQIFLNDGQNCGDHPNCGVNERLPMKVTNGDNGIIRYVGDISIPGGYNFTYQVFHNGFSMTNKRNLNYMTNEDLIPVTYEVYPQIDSINPQMGSVEGGTLITITGSGFVEDGLGGDVNVKLGDDLCEIVSMTEREIICRTAAKAEEPVTFPENRVFTPFFNLGHSDNGIINKWEGEAYGFTVKNKAQCEDLCRIDASCIMWVFHDSNCYHHNLATQSVDASYHTDHYQMDTWDGAEGGYIAWTDRVNEQDCFSGRGEKYVGNVAVTKHGNSCKSGTFCRNPDPLNQVKPYCETDDGSHEACNILYCSNTLGKYAGNRGSEVKVQKAYRWRRELDALDYPEARYSAPGWSWTNENMAFSFYKFYGEFFGNAGSDYRLRAKNYFIAPFDGVFSFHLRGDDAHDLSVVNDDGSFESIARSTWWACHVDDDCETPADFSRQFTFVKGDKIKLVVSYTENSGNDHATVGVHYHGKTADSGTWHDTVPRNEWQQDNYVYDRQQLRVRQTGKKDGFWIFFNHALGVQDGSAIPDGETWDSSRDPEFNIKWCGDNNNCFEADIDGKASNWKDNMEDTINSWFEPECSVSGNMNPLRYYGGYENDQKYDWPGQHHFVNYRNSMCGRKVHETHNHDFWNTHLGGKFNTDNENDVCFAYEGIIDKFRVYGEFTYTNDEGQTKTFKDWMSQPVNWQSKGTYKHICFKITDTIAPGNYYDGNPLTSGITVYNMRVENGDLSNIYIDELRVGKMRSQISVTQTRKPLSFGGQVPTKVDLGFASNYWWGRYIHMEIKTWAENAFCGTSAPLPQIRPIASKSGIVNEGPNNPTYGSNWENANPALELNHWGGFAEAFTYDVQNKDFYMIDLDYKNILTNPVQRSMFRVWVFRRDEMPSKLENVPVEIGMEGSSEKLNVNFGYDYWPMMLKNDLIATWPELGEDGLHIDTWRNGWCNEGYYYTIRTRQHGNMKALTFTANPPAGYYIRPDHKQMWDHHSAVPTDIIPGSVIATHHKVPQVVVTANGQRSACKNCDYQFLNRYTPVLNSVSPSSGAITMGDSIVFEVNVKDYTGDLTEFSATVGGVEVADCSFTEADNAGDRVLTVSCSIGATGAGSNHEIVVQFFDLGVMTSSSTLTVATAVTSSSPSEGSRHGGTIVTAQGTGFYQGQTVQVNFNGASVNCDSTGLEVTYTEMKCRTAANGGSSATSPQLDNVSPNKLTVLGGERITLTGSDFTSECDDSVVYIGDATARTISWTDTEIIAVAPAQAHQASRAVRVYVCNIGESNSVNVNTRFQVTGVSSTFSSLAGGNMITVSGHGFASMAETSGDGSLWAAVGNYPCKISDVTYNSFVCKTAPYNNRVELQVTGSGIYRNGVKVDMVEIEKGTEVLWRWRIAISGVVPYVRLQRTSAAGDAETSNGQYWSPQFQGDEGKFVKFFTGKGTYHYSTGLIDSATIFSSSTLKVVDATDKPLEFSVQMNGFHAEVANFNTNQPSHACENVGTSTAMPPAEAGPWITYSWATTPVVNIENDIVASTIGGDNRVTFSANVPDMNSCNSRVTAFYGPYSGNYNSHGSNWYKWNIDPAGALDTAESYELRVNLQNIGDAYYTDYVVESDENDVVTSYQVDGNTATTFGAHVDSINLDRFSRNGDVDLVINGQGFVSSTRGDDQISIRGDFTANCKSTSHSYTEVSCRLDKIAQNTVDYSFTIYVNEFDTGFTVQTRSGQTPSVNSADRSTVSADSNVITFNGANLDGLTVYAGDFEAAVSASGNTATATFNGVQGGRYPLRFHATTGGVTVADGLDTITVEYSASAISPSSGGLNGGTLVTVTGFGFDKDSVVEVYASNGERLCEFCRIKEVVDTTTLVFYSPRVVSADTAKVVIKHEYLSSDTEYSFDFVYSASSGSIDSASGTTSALIGGETITLAVINEGSCANMAIEIVQTSNPCAVGAHECADSATCHPTADGLDYTCTCDECSWCDESDYWHYYGSGRDCFRFIRRGLAFKADAEAECEAQYGETMYRIDSQYDEDNLKAIYQTGGPEGSDGTASRGTYAMWYGEVKCFRGEIDENGVFGFVFPEGDCDSWGSSGDQFKKRVWCRRYHNRNCFNNDLDMGRYTYKGWLSKSFTGKECSSWEPTSWFSDYDHNPHYLRKGNLCRNLWDDDDGIFCAMDENWDWKDPERFARESCGIPTCQELEAGAKRFACAIRPFLPGLPDEYVYMYSDSPDNIRNDTFVRDKNCYIGGRNDNRLHNPHRCYYDSRFPDQWRINTVAPGVHTVEFVRHDDSSKYLAINMAASSDSYRVVLVSDPNDPNAQLSVVDDVFAPGTVSIRQGEYFLHSGRGSAWMKPVHQNEIGDLDDVQELAFVLECPNDDLGNLIDQPKAPFMVKETLTPSCSAGSVTFDAPSLPAGSYKAVLRSSEYGQAENVIDLDYALTVDSASPSTIGTNGGQLLTLTGSGFSEMVTGVLCEEDLTFVSFTEATGSDAEEIVFAVPPINPDNCGSGLVLEAIDGSDGSDISTDSRRRRRQIFDEGITVTEDANPSFTMVEPKIGGTMGGTSLTITGSNFGSTLEGVTVTFFEEVACDVQSVTDTQIICVTNPFPKGKEQVPTAPVIFIPGGAGIATESPLEEKDTKFWYMDRWSSPYTWGCTDESCKPQAGEIIVVPAGQVLLLDETTPLLAVLVIDGGTLIWDRKDGIELHMQYGVVNNGGHFEIGNEDEPFCEGNALIKLYGHQRSINLPIYGAKVLAIRFGTISIFGCPKTTTWTELANTVEAGATEITLTHPIKDDWFVGNEIVIAATGDLTNFHRSEKRQIAAVSDDGYTVTLAEALEHRHIAVCTNGPDDNGLGWGWAGEICTRAEVGLLTRNVKMMGNINNEWTEELPECKLGPGTAFGTQTCFQNRYGHETGSDQFGSVLFLHKPAYAHIAYFEVTHAGQAFNLARYPIHFHTPGSMPTSYVRGCAIHNTFNRALTLHGIHDIVVEHNVIFNVMGLAFFLEDAVEENNILRYNLGIMNKKSSSLLNVDSTPSVFWITNPNNIFYGNRVAGSSHFGYWFNPPEDGPTGPSSKDPQYDWVCPKNRPLGQFYNNTAHSLGKYGMWIFVDLTPTQSGECGDGIPKANKFGWKPEIDVEGNPVPEDTFGFFAWHCERGAEIATGGALQFHNMIVANNWIAGLAGKESFLHTYADGENDDQAQLFKHNIVIGHLSGDPELDACGDMGIETPWKFFSFTVDDIHFFNFDEPTPDLSSVGDPSNFGMASELAIRRCVAFDPCYGSNAFDCGAITWFRNTKWYNSQRRSTFAWEGEAGVLDLDGTFAGGSPGDYVIAASDAFDPALCTLDTSGKYDNANTDPSWDERSHPAMRCKGSLGEKKFKPHRFMFNNAKPDSMEGTMAVFTNQYGTTKSGFRNCRPRGKGWMVMLQGNEEYEMHFEQHEHISNISFTGDIDDFEQGEWLTIRHDFPELIDFAEMIGASDAEPEKIDEWPEDPLTLNAYDYNVQNESAPFTVRYTFNGQANTENPQVQEGAFTWGENFYVQPSFHKCFFKDCIPPPPAPPTLPPALVDCAFLDCLGGELPAEFNDVHIAAGQRAIIDAAAISAANGHFKFASVFVDGTLELPGSSLEAGSTCLIEADHLVVNTGQGENKENLSSRRRRDVVHIANGNIVIGTADDPIPCGTKVILKINGDEYSPSFGAMPGSVPIGAKALGGIGGIEMHGCELTHTWTTLTNTVNAGDSEITVDDDVSSEWKVGDELAIATSDYEQRHTEYVSITAISGQTLTLNTTFSWTHLGSADSTITALGRTVSQAAEVALLTRNIVVDGSGGADGKMGGRILVSNYMETNGVHTYYRNGYGQFSFVEFKAMGQYGYSEYDDLRAGILFYNVDGDGDADSGLKNSYVKGCAFHAGFHSAIAVMFESNNIEVSNNVIFGTVDSAIVTDSSGVTIDGNVIGNVFHQQLYQNYFETTVNANFADDKTPSGIETMGTTDVLITNNRVSGVDGSCFGGNGELCNELEANSGDHVAGSWTGNHGKGCVRGYYVLWGGHSACTKISGFTFHKTLFYGVTAQTSSAHLVIDDVIIQDAPVGIYAIMTGPDATMHSAMNKDVTIKNSYIVGRSDSYDCTYDTDVKANVYSASPMARQSSLVQVKTTHTALQPTDFIIKKNGFPACEWWANEIEPALYGNTLIYNTEFVNFQGKCGDKDSLSISNKKMSDHVFPITYVSGNVKTNVNDDYIAVNRRPQVKTVNIADCVDLFCDGYKFNTIVDKEGSILGSAGTLIAESEFEWNGFTRVQPDGSSLTYVQTQDGLGDYRIPNPMMTRMDGSKIPINEVRTDVGAVRNGNCVWKKGFPGWFCPDIEYQDLIFESMDEDHMRRRLSPVAIRSEGYVTIANGPGDHSCCIGYACFVRLSTFHLPAACGKDFEVYLSSTTPMNARWHLPNAPEDCKIKVSFYTKRPNRIDIKQDGAYMVPTNGAVQDDGSIAWQKPDLIEHMVGVDSHQPGANFQEQNNQMFHVIIGGGKVYDMITVQTLVLELGMMTELSDDDFYDNGNLANNLAALLGIDPSKIKVMNVISEDSRRRRKRREEAGFLGFSLAGFRFRREAAESTLQIEISPEETESGAAKLSDLAEEVVAKAADVAAAVADATGAEVEAEIAVARPPPQPATPPPAVPLTELLGMREITPEDDVEEFLKEVEETLGSPLSELKTAEETANEAQELVDAANEPIIYDTPTRMEFSHQPSGPQILNQKFFDVFQIIMYDQNDQVMTTVGFVDNPVKLKAEIVDPVLTGPNVASPDGTTRVEFTPGSGIATFDNLIITGDVTSAKIKYSIASPADYVGTVDAIISEVITFIPPQPEGECVADEGNPFDKKESWTETCDFVCLSPCSDLSSVGGGVGGPECADVANCEGTGDMPTYSTCDADVGCKCNMTLVPAQTEINPEDFVYAECNSGSLEVRINKCVMNRFGFTLSDLYIAGPEKTDDFSTLATSSSNNCRGKIGYQNGAEYVFSIDRNFGDCGTVIEANGTHNTYSNAIQGSAGIDNGVIKRMRNLFTSFTCVYEIDISVSIGIGAVQATSLEIALGENTGTFDVTMAPYTDSSYSVVSSETDTVTIPEDVFIGLALTDAGSEFVTYAKDCWVTATNDPDDTDMFDLIIDGCVNPDDPDNIAVIENGASSQSRFSFAAFQFVGLEANELYAHCAVQICSPDNMSDCTPSCGSRRRRSARERRDTGDIITTSIQVSAVQCERDCPADDLICRQPCVQTTIYRG</sequence>
<evidence type="ECO:0000256" key="12">
    <source>
        <dbReference type="ARBA" id="ARBA00023273"/>
    </source>
</evidence>
<organism evidence="18 19">
    <name type="scientific">Oikopleura dioica</name>
    <name type="common">Tunicate</name>
    <dbReference type="NCBI Taxonomy" id="34765"/>
    <lineage>
        <taxon>Eukaryota</taxon>
        <taxon>Metazoa</taxon>
        <taxon>Chordata</taxon>
        <taxon>Tunicata</taxon>
        <taxon>Appendicularia</taxon>
        <taxon>Copelata</taxon>
        <taxon>Oikopleuridae</taxon>
        <taxon>Oikopleura</taxon>
    </lineage>
</organism>
<dbReference type="SMART" id="SM01225">
    <property type="entry name" value="G8"/>
    <property type="match status" value="1"/>
</dbReference>
<keyword evidence="9" id="KW-0472">Membrane</keyword>
<dbReference type="Pfam" id="PF01833">
    <property type="entry name" value="TIG"/>
    <property type="match status" value="7"/>
</dbReference>
<dbReference type="Proteomes" id="UP001158576">
    <property type="component" value="Chromosome XSR"/>
</dbReference>
<keyword evidence="11" id="KW-0325">Glycoprotein</keyword>
<dbReference type="SUPFAM" id="SSF57440">
    <property type="entry name" value="Kringle-like"/>
    <property type="match status" value="2"/>
</dbReference>
<feature type="disulfide bond" evidence="13">
    <location>
        <begin position="736"/>
        <end position="759"/>
    </location>
</feature>
<keyword evidence="9" id="KW-0812">Transmembrane</keyword>
<dbReference type="InterPro" id="IPR002909">
    <property type="entry name" value="IPT_dom"/>
</dbReference>
<dbReference type="SMART" id="SM00241">
    <property type="entry name" value="ZP"/>
    <property type="match status" value="1"/>
</dbReference>